<evidence type="ECO:0000256" key="1">
    <source>
        <dbReference type="ARBA" id="ARBA00004196"/>
    </source>
</evidence>
<dbReference type="EMBL" id="FOCQ01000021">
    <property type="protein sequence ID" value="SEN74851.1"/>
    <property type="molecule type" value="Genomic_DNA"/>
</dbReference>
<dbReference type="Gene3D" id="2.40.30.170">
    <property type="match status" value="1"/>
</dbReference>
<reference evidence="4 5" key="1">
    <citation type="submission" date="2016-10" db="EMBL/GenBank/DDBJ databases">
        <authorList>
            <person name="de Groot N.N."/>
        </authorList>
    </citation>
    <scope>NUCLEOTIDE SEQUENCE [LARGE SCALE GENOMIC DNA]</scope>
    <source>
        <strain evidence="4 5">DSM 46701</strain>
    </source>
</reference>
<gene>
    <name evidence="4" type="ORF">SAMN05444955_12114</name>
</gene>
<evidence type="ECO:0000313" key="5">
    <source>
        <dbReference type="Proteomes" id="UP000199695"/>
    </source>
</evidence>
<dbReference type="STRING" id="1173111.SAMN05444955_12114"/>
<organism evidence="4 5">
    <name type="scientific">Lihuaxuella thermophila</name>
    <dbReference type="NCBI Taxonomy" id="1173111"/>
    <lineage>
        <taxon>Bacteria</taxon>
        <taxon>Bacillati</taxon>
        <taxon>Bacillota</taxon>
        <taxon>Bacilli</taxon>
        <taxon>Bacillales</taxon>
        <taxon>Thermoactinomycetaceae</taxon>
        <taxon>Lihuaxuella</taxon>
    </lineage>
</organism>
<dbReference type="InterPro" id="IPR058636">
    <property type="entry name" value="Beta-barrel_YknX"/>
</dbReference>
<dbReference type="RefSeq" id="WP_089972906.1">
    <property type="nucleotide sequence ID" value="NZ_FOCQ01000021.1"/>
</dbReference>
<keyword evidence="2" id="KW-0175">Coiled coil</keyword>
<dbReference type="AlphaFoldDB" id="A0A1H8J2E6"/>
<feature type="domain" description="YknX-like beta-barrel" evidence="3">
    <location>
        <begin position="139"/>
        <end position="222"/>
    </location>
</feature>
<protein>
    <submittedName>
        <fullName evidence="4">HlyD membrane-fusion protein of T1SS</fullName>
    </submittedName>
</protein>
<evidence type="ECO:0000256" key="2">
    <source>
        <dbReference type="ARBA" id="ARBA00023054"/>
    </source>
</evidence>
<dbReference type="Gene3D" id="2.40.50.100">
    <property type="match status" value="1"/>
</dbReference>
<sequence length="224" mass="24000">MKRLMISVTALACILALVGGGVYSWNQHSQYLTTDNARVEADIIPITAPATGKLSEWSVHVGEQIGAHALLGKEEVSVNGLPMRPGSKKPGQEKGKPVVHELLSPIEGVILETHAVPGEVVRQGETIAMAADLSNPYVLAYIDEEQILDISTGKEADIFLDAYPDETFHGKVTEIGRSAGNFLSGNASASDSKEIERVPVKIVVDDFSGKYLALGMNATIKIHK</sequence>
<accession>A0A1H8J2E6</accession>
<dbReference type="GO" id="GO:0030313">
    <property type="term" value="C:cell envelope"/>
    <property type="evidence" value="ECO:0007669"/>
    <property type="project" value="UniProtKB-SubCell"/>
</dbReference>
<keyword evidence="5" id="KW-1185">Reference proteome</keyword>
<dbReference type="InterPro" id="IPR050465">
    <property type="entry name" value="UPF0194_transport"/>
</dbReference>
<name>A0A1H8J2E6_9BACL</name>
<proteinExistence type="predicted"/>
<dbReference type="PANTHER" id="PTHR32347">
    <property type="entry name" value="EFFLUX SYSTEM COMPONENT YKNX-RELATED"/>
    <property type="match status" value="1"/>
</dbReference>
<dbReference type="PANTHER" id="PTHR32347:SF23">
    <property type="entry name" value="BLL5650 PROTEIN"/>
    <property type="match status" value="1"/>
</dbReference>
<comment type="subcellular location">
    <subcellularLocation>
        <location evidence="1">Cell envelope</location>
    </subcellularLocation>
</comment>
<dbReference type="Pfam" id="PF25990">
    <property type="entry name" value="Beta-barrel_YknX"/>
    <property type="match status" value="1"/>
</dbReference>
<dbReference type="Proteomes" id="UP000199695">
    <property type="component" value="Unassembled WGS sequence"/>
</dbReference>
<evidence type="ECO:0000313" key="4">
    <source>
        <dbReference type="EMBL" id="SEN74851.1"/>
    </source>
</evidence>
<evidence type="ECO:0000259" key="3">
    <source>
        <dbReference type="Pfam" id="PF25990"/>
    </source>
</evidence>
<dbReference type="OrthoDB" id="9811754at2"/>